<gene>
    <name evidence="2" type="ORF">DL764_000468</name>
</gene>
<protein>
    <recommendedName>
        <fullName evidence="4">Cyclin N-terminal domain-containing protein</fullName>
    </recommendedName>
</protein>
<dbReference type="Pfam" id="PF08613">
    <property type="entry name" value="Cyclin"/>
    <property type="match status" value="1"/>
</dbReference>
<feature type="compositionally biased region" description="Low complexity" evidence="1">
    <location>
        <begin position="421"/>
        <end position="435"/>
    </location>
</feature>
<dbReference type="EMBL" id="QJNU01000014">
    <property type="protein sequence ID" value="RYP10678.1"/>
    <property type="molecule type" value="Genomic_DNA"/>
</dbReference>
<evidence type="ECO:0008006" key="4">
    <source>
        <dbReference type="Google" id="ProtNLM"/>
    </source>
</evidence>
<dbReference type="PANTHER" id="PTHR15615:SF118">
    <property type="entry name" value="CYCLIN, HYPOTHETICAL (EUROFUNG)"/>
    <property type="match status" value="1"/>
</dbReference>
<feature type="region of interest" description="Disordered" evidence="1">
    <location>
        <begin position="555"/>
        <end position="575"/>
    </location>
</feature>
<feature type="region of interest" description="Disordered" evidence="1">
    <location>
        <begin position="419"/>
        <end position="484"/>
    </location>
</feature>
<evidence type="ECO:0000256" key="1">
    <source>
        <dbReference type="SAM" id="MobiDB-lite"/>
    </source>
</evidence>
<comment type="caution">
    <text evidence="2">The sequence shown here is derived from an EMBL/GenBank/DDBJ whole genome shotgun (WGS) entry which is preliminary data.</text>
</comment>
<dbReference type="OrthoDB" id="244495at2759"/>
<dbReference type="PANTHER" id="PTHR15615">
    <property type="match status" value="1"/>
</dbReference>
<sequence>MSSTAVHASFLPSSPFPVYSAGYPRRRQVPPPLGLQKVQESALVAEAALQRGGLRTPPADDNMSMAYSSAMLSNTYDSHVSLARQPPNVLAQPSRNAVVLCDALNQFPRVEQQQPQQHGQYQHQFYLPPTFGSQPPSASSRHSTRPSTPSSTCTIAAHSEGTVSRRDSMMVTHNLQLPSCISPNGGTLDEFAATMTCFFWFETMDTIQAAERLGDRRSLEPIPPLSSHSEPCSAYLKWVNTILSTTQVTQNVILLALLFVYRLKKSNPKVNGNPGSEYRLLTVALMLSNKFLDDNTYTNKTWAEVSCIPVKEIHVMEVEFLSNMRYGLLTSKEQWQEWLQKLTCYHEYYERAKMEKKLRQAPPMPVHVPSPTHKRFTPPLPSPTNIMLPSSIHGPTAPVMAYSSNSALNTMPQNWHPSYQPSPTVPATTVSPHAARPSQGVARKRSLEGGEQMEPAPKRIPRQPPHAVVPSNRQTPTTGGDLTRLPIPHLTLDTSQAIQSLVHPPQPTYPTQPTLSLPPLGPGMRAMSTVYPAVTTTWTPQGAIMATCGPQTPSFTAPSNYTTPSRRQSPNSLTALASSPLGEPFGTHTPISNSPSVYLQQRASPYKPVRRVNTLLYPPPSMPLSEYHMGSSQMHYQPIGRRNDVRSGIVPEFVGGYASSRPVNQAPPNHIY</sequence>
<evidence type="ECO:0000313" key="3">
    <source>
        <dbReference type="Proteomes" id="UP000293360"/>
    </source>
</evidence>
<dbReference type="Gene3D" id="1.10.472.10">
    <property type="entry name" value="Cyclin-like"/>
    <property type="match status" value="1"/>
</dbReference>
<feature type="compositionally biased region" description="Low complexity" evidence="1">
    <location>
        <begin position="135"/>
        <end position="154"/>
    </location>
</feature>
<dbReference type="AlphaFoldDB" id="A0A4Q4TV18"/>
<dbReference type="GO" id="GO:0000307">
    <property type="term" value="C:cyclin-dependent protein kinase holoenzyme complex"/>
    <property type="evidence" value="ECO:0007669"/>
    <property type="project" value="TreeGrafter"/>
</dbReference>
<dbReference type="GO" id="GO:0016538">
    <property type="term" value="F:cyclin-dependent protein serine/threonine kinase regulator activity"/>
    <property type="evidence" value="ECO:0007669"/>
    <property type="project" value="TreeGrafter"/>
</dbReference>
<dbReference type="GO" id="GO:0005634">
    <property type="term" value="C:nucleus"/>
    <property type="evidence" value="ECO:0007669"/>
    <property type="project" value="TreeGrafter"/>
</dbReference>
<dbReference type="STRING" id="155417.A0A4Q4TV18"/>
<dbReference type="GO" id="GO:0019901">
    <property type="term" value="F:protein kinase binding"/>
    <property type="evidence" value="ECO:0007669"/>
    <property type="project" value="InterPro"/>
</dbReference>
<dbReference type="Proteomes" id="UP000293360">
    <property type="component" value="Unassembled WGS sequence"/>
</dbReference>
<evidence type="ECO:0000313" key="2">
    <source>
        <dbReference type="EMBL" id="RYP10678.1"/>
    </source>
</evidence>
<feature type="region of interest" description="Disordered" evidence="1">
    <location>
        <begin position="127"/>
        <end position="155"/>
    </location>
</feature>
<keyword evidence="3" id="KW-1185">Reference proteome</keyword>
<organism evidence="2 3">
    <name type="scientific">Monosporascus ibericus</name>
    <dbReference type="NCBI Taxonomy" id="155417"/>
    <lineage>
        <taxon>Eukaryota</taxon>
        <taxon>Fungi</taxon>
        <taxon>Dikarya</taxon>
        <taxon>Ascomycota</taxon>
        <taxon>Pezizomycotina</taxon>
        <taxon>Sordariomycetes</taxon>
        <taxon>Xylariomycetidae</taxon>
        <taxon>Xylariales</taxon>
        <taxon>Xylariales incertae sedis</taxon>
        <taxon>Monosporascus</taxon>
    </lineage>
</organism>
<proteinExistence type="predicted"/>
<accession>A0A4Q4TV18</accession>
<feature type="compositionally biased region" description="Polar residues" evidence="1">
    <location>
        <begin position="471"/>
        <end position="480"/>
    </location>
</feature>
<name>A0A4Q4TV18_9PEZI</name>
<dbReference type="CDD" id="cd20557">
    <property type="entry name" value="CYCLIN_ScPCL1-like"/>
    <property type="match status" value="1"/>
</dbReference>
<dbReference type="InterPro" id="IPR013922">
    <property type="entry name" value="Cyclin_PHO80-like"/>
</dbReference>
<reference evidence="2 3" key="1">
    <citation type="submission" date="2018-06" db="EMBL/GenBank/DDBJ databases">
        <title>Complete Genomes of Monosporascus.</title>
        <authorList>
            <person name="Robinson A.J."/>
            <person name="Natvig D.O."/>
        </authorList>
    </citation>
    <scope>NUCLEOTIDE SEQUENCE [LARGE SCALE GENOMIC DNA]</scope>
    <source>
        <strain evidence="2 3">CBS 110550</strain>
    </source>
</reference>